<dbReference type="Proteomes" id="UP001162802">
    <property type="component" value="Unassembled WGS sequence"/>
</dbReference>
<accession>A0ABT0AHK9</accession>
<comment type="subcellular location">
    <subcellularLocation>
        <location evidence="1 4">Cell outer membrane</location>
    </subcellularLocation>
</comment>
<dbReference type="InterPro" id="IPR037066">
    <property type="entry name" value="Plug_dom_sf"/>
</dbReference>
<evidence type="ECO:0000256" key="4">
    <source>
        <dbReference type="RuleBase" id="RU003357"/>
    </source>
</evidence>
<dbReference type="Gene3D" id="2.170.130.10">
    <property type="entry name" value="TonB-dependent receptor, plug domain"/>
    <property type="match status" value="1"/>
</dbReference>
<feature type="domain" description="TonB-dependent receptor-like beta-barrel" evidence="6">
    <location>
        <begin position="462"/>
        <end position="920"/>
    </location>
</feature>
<reference evidence="8" key="1">
    <citation type="submission" date="2022-03" db="EMBL/GenBank/DDBJ databases">
        <title>Identification of a novel bacterium isolated from mangrove sediments.</title>
        <authorList>
            <person name="Pan X."/>
        </authorList>
    </citation>
    <scope>NUCLEOTIDE SEQUENCE</scope>
    <source>
        <strain evidence="8">B2637</strain>
    </source>
</reference>
<dbReference type="PANTHER" id="PTHR40980:SF3">
    <property type="entry name" value="TONB-DEPENDENT RECEPTOR-LIKE BETA-BARREL DOMAIN-CONTAINING PROTEIN"/>
    <property type="match status" value="1"/>
</dbReference>
<feature type="chain" id="PRO_5045562969" evidence="5">
    <location>
        <begin position="25"/>
        <end position="960"/>
    </location>
</feature>
<dbReference type="SUPFAM" id="SSF56935">
    <property type="entry name" value="Porins"/>
    <property type="match status" value="1"/>
</dbReference>
<keyword evidence="4" id="KW-0798">TonB box</keyword>
<dbReference type="NCBIfam" id="TIGR01782">
    <property type="entry name" value="TonB-Xanth-Caul"/>
    <property type="match status" value="1"/>
</dbReference>
<evidence type="ECO:0000313" key="9">
    <source>
        <dbReference type="Proteomes" id="UP001162802"/>
    </source>
</evidence>
<dbReference type="InterPro" id="IPR000531">
    <property type="entry name" value="Beta-barrel_TonB"/>
</dbReference>
<keyword evidence="8" id="KW-0675">Receptor</keyword>
<dbReference type="Gene3D" id="2.40.170.20">
    <property type="entry name" value="TonB-dependent receptor, beta-barrel domain"/>
    <property type="match status" value="1"/>
</dbReference>
<gene>
    <name evidence="8" type="ORF">MTR65_18405</name>
</gene>
<dbReference type="InterPro" id="IPR036942">
    <property type="entry name" value="Beta-barrel_TonB_sf"/>
</dbReference>
<feature type="signal peptide" evidence="5">
    <location>
        <begin position="1"/>
        <end position="24"/>
    </location>
</feature>
<dbReference type="InterPro" id="IPR010104">
    <property type="entry name" value="TonB_rcpt_bac"/>
</dbReference>
<keyword evidence="5" id="KW-0732">Signal</keyword>
<evidence type="ECO:0000256" key="2">
    <source>
        <dbReference type="ARBA" id="ARBA00023136"/>
    </source>
</evidence>
<dbReference type="PANTHER" id="PTHR40980">
    <property type="entry name" value="PLUG DOMAIN-CONTAINING PROTEIN"/>
    <property type="match status" value="1"/>
</dbReference>
<evidence type="ECO:0000259" key="7">
    <source>
        <dbReference type="Pfam" id="PF07715"/>
    </source>
</evidence>
<evidence type="ECO:0000256" key="5">
    <source>
        <dbReference type="SAM" id="SignalP"/>
    </source>
</evidence>
<dbReference type="RefSeq" id="WP_243802760.1">
    <property type="nucleotide sequence ID" value="NZ_JALHAT010000052.1"/>
</dbReference>
<proteinExistence type="inferred from homology"/>
<dbReference type="Pfam" id="PF07715">
    <property type="entry name" value="Plug"/>
    <property type="match status" value="1"/>
</dbReference>
<sequence length="960" mass="103887">MAFRPFAFCTASVLALGIAGVANAQEAAPAAQPQAANTADSAAEPSAEEIIVTGVRASILGALNVRRNNVQIVDSIVSEDVGKLPDNNVVEALQRVTGIQITDRASGEAQTVTIRGLNDPVTTLNGINVFTASGQSFSLQDIPANLVKQVNVFKTRSADQLETGLAGQIDVKTRRPFDFSGFAVSGQARGTYDEIADTFNPSGALLVADSWDTGIGEIGVLVNASYIRSKYRTESATAGALVPFLTDSNLPTVSSAPGACAGGAAWVPYERIQPSDCRSVTPGNPDGNIWQPGLNAGLSTDAGATLNINGQDVPYVLSRDAVFSSDLYGKRERPAFNAALQWAPNSSSVYTAEMFYTGYRSETFNSLQFSFVDWWGNPGAVELYDGTNIVKSRTVADVYGFNSSDLTKSKTDSYVYHLNGAWEVGDGDGKITSDLAYQTSTFESSFIAMRTSRVADEITADFNAGGGIPSYHFSDDSLLTQPSTWAVGELYDNANKDKGSALTGKLDGYYGFYEGFLRRVAAGLRVDRRKAASYIRTGDAVALGGNLTDLPEDALFTNSGFYKGEGDLPRSWVNIDGNWLYDNADMVRGLYGRPTSDQLSLGQTFGIEEVTMSGYVMADAQISIFGNPLDLQAGVRYVNIDTDYDFYDRLDNFARSSVSRGSAKFLPSFTARYEITRDLRLRFNYGETLRRPNFTDVNPTYQLTGDLTNVGYGSGSAGTATLNPTHSKNIDVAIEWYFEPNSAITVTGFRREISGLVVPISSYEYIPNNDIEAGATDYFTITRPANASDGVLKGVEVGLTYFPTYLPSVLDGLGFQGSLTVLDSNQSIPETNQLGEVVGYTQSDFFNVSKLSYNATLAYQRGPIGARLSYVWRKGFLHNNEARLFANPIGVWYKSSGYMDFQLTANVTDDIALTFDARNLTKENQQSFYKYGAAGGAETMNLGTTLVPRTFAIGARFTFQ</sequence>
<dbReference type="EMBL" id="JALHAT010000052">
    <property type="protein sequence ID" value="MCJ1962663.1"/>
    <property type="molecule type" value="Genomic_DNA"/>
</dbReference>
<comment type="caution">
    <text evidence="8">The sequence shown here is derived from an EMBL/GenBank/DDBJ whole genome shotgun (WGS) entry which is preliminary data.</text>
</comment>
<keyword evidence="2 4" id="KW-0472">Membrane</keyword>
<organism evidence="8 9">
    <name type="scientific">Novosphingobium mangrovi</name>
    <name type="common">ex Hu et al. 2023</name>
    <dbReference type="NCBI Taxonomy" id="2930094"/>
    <lineage>
        <taxon>Bacteria</taxon>
        <taxon>Pseudomonadati</taxon>
        <taxon>Pseudomonadota</taxon>
        <taxon>Alphaproteobacteria</taxon>
        <taxon>Sphingomonadales</taxon>
        <taxon>Sphingomonadaceae</taxon>
        <taxon>Novosphingobium</taxon>
    </lineage>
</organism>
<keyword evidence="3" id="KW-0998">Cell outer membrane</keyword>
<comment type="similarity">
    <text evidence="4">Belongs to the TonB-dependent receptor family.</text>
</comment>
<evidence type="ECO:0000259" key="6">
    <source>
        <dbReference type="Pfam" id="PF00593"/>
    </source>
</evidence>
<dbReference type="Pfam" id="PF00593">
    <property type="entry name" value="TonB_dep_Rec_b-barrel"/>
    <property type="match status" value="1"/>
</dbReference>
<name>A0ABT0AHK9_9SPHN</name>
<keyword evidence="9" id="KW-1185">Reference proteome</keyword>
<protein>
    <submittedName>
        <fullName evidence="8">TonB-dependent receptor</fullName>
    </submittedName>
</protein>
<evidence type="ECO:0000256" key="1">
    <source>
        <dbReference type="ARBA" id="ARBA00004442"/>
    </source>
</evidence>
<dbReference type="InterPro" id="IPR012910">
    <property type="entry name" value="Plug_dom"/>
</dbReference>
<evidence type="ECO:0000256" key="3">
    <source>
        <dbReference type="ARBA" id="ARBA00023237"/>
    </source>
</evidence>
<feature type="domain" description="TonB-dependent receptor plug" evidence="7">
    <location>
        <begin position="68"/>
        <end position="158"/>
    </location>
</feature>
<evidence type="ECO:0000313" key="8">
    <source>
        <dbReference type="EMBL" id="MCJ1962663.1"/>
    </source>
</evidence>